<feature type="region of interest" description="Disordered" evidence="1">
    <location>
        <begin position="143"/>
        <end position="209"/>
    </location>
</feature>
<dbReference type="InterPro" id="IPR043914">
    <property type="entry name" value="DUF5763"/>
</dbReference>
<feature type="region of interest" description="Disordered" evidence="1">
    <location>
        <begin position="28"/>
        <end position="130"/>
    </location>
</feature>
<evidence type="ECO:0000313" key="3">
    <source>
        <dbReference type="Proteomes" id="UP001367316"/>
    </source>
</evidence>
<feature type="compositionally biased region" description="Low complexity" evidence="1">
    <location>
        <begin position="29"/>
        <end position="44"/>
    </location>
</feature>
<gene>
    <name evidence="2" type="ORF">JOL62DRAFT_615965</name>
</gene>
<reference evidence="2 3" key="1">
    <citation type="submission" date="2024-04" db="EMBL/GenBank/DDBJ databases">
        <title>Phyllosticta paracitricarpa is synonymous to the EU quarantine fungus P. citricarpa based on phylogenomic analyses.</title>
        <authorList>
            <consortium name="Lawrence Berkeley National Laboratory"/>
            <person name="Van ingen-buijs V.A."/>
            <person name="Van westerhoven A.C."/>
            <person name="Haridas S."/>
            <person name="Skiadas P."/>
            <person name="Martin F."/>
            <person name="Groenewald J.Z."/>
            <person name="Crous P.W."/>
            <person name="Seidl M.F."/>
        </authorList>
    </citation>
    <scope>NUCLEOTIDE SEQUENCE [LARGE SCALE GENOMIC DNA]</scope>
    <source>
        <strain evidence="2 3">CBS 141358</strain>
    </source>
</reference>
<accession>A0ABR1MUM0</accession>
<sequence length="298" mass="31326">MVQCQGKTKAGQQCLNSGPHDGYCHHHVSQQLQQPQQQPQQPSSVCHMQVLVPRPAMPRTPPPPPAGSRPLPSPPPLSLDVVSNTTDETARRMSKGERKKKEKTTQRKKQDGIDGLFGGPLATPTASPIPVVDIPPQPMWATKPPPLAVVPSSSPNPSQSLPHFPFAPPTRPHADASASASASASSASASASAPLLHPPSPSPSSPAAADISPADIAAAIRDTSDGLMRQVDAMAAAYLDFHSANGGGDVFERLVNVQKSMAARAIFDFGETLQYMMLEAGRRGGGDDEEQEDEGVAL</sequence>
<dbReference type="EMBL" id="JBBPBF010000044">
    <property type="protein sequence ID" value="KAK7606661.1"/>
    <property type="molecule type" value="Genomic_DNA"/>
</dbReference>
<evidence type="ECO:0000256" key="1">
    <source>
        <dbReference type="SAM" id="MobiDB-lite"/>
    </source>
</evidence>
<dbReference type="Proteomes" id="UP001367316">
    <property type="component" value="Unassembled WGS sequence"/>
</dbReference>
<name>A0ABR1MUM0_9PEZI</name>
<proteinExistence type="predicted"/>
<feature type="compositionally biased region" description="Basic and acidic residues" evidence="1">
    <location>
        <begin position="103"/>
        <end position="112"/>
    </location>
</feature>
<feature type="compositionally biased region" description="Low complexity" evidence="1">
    <location>
        <begin position="149"/>
        <end position="162"/>
    </location>
</feature>
<feature type="compositionally biased region" description="Pro residues" evidence="1">
    <location>
        <begin position="55"/>
        <end position="77"/>
    </location>
</feature>
<organism evidence="2 3">
    <name type="scientific">Phyllosticta paracitricarpa</name>
    <dbReference type="NCBI Taxonomy" id="2016321"/>
    <lineage>
        <taxon>Eukaryota</taxon>
        <taxon>Fungi</taxon>
        <taxon>Dikarya</taxon>
        <taxon>Ascomycota</taxon>
        <taxon>Pezizomycotina</taxon>
        <taxon>Dothideomycetes</taxon>
        <taxon>Dothideomycetes incertae sedis</taxon>
        <taxon>Botryosphaeriales</taxon>
        <taxon>Phyllostictaceae</taxon>
        <taxon>Phyllosticta</taxon>
    </lineage>
</organism>
<protein>
    <submittedName>
        <fullName evidence="2">Uncharacterized protein</fullName>
    </submittedName>
</protein>
<keyword evidence="3" id="KW-1185">Reference proteome</keyword>
<feature type="compositionally biased region" description="Low complexity" evidence="1">
    <location>
        <begin position="175"/>
        <end position="195"/>
    </location>
</feature>
<dbReference type="Pfam" id="PF19067">
    <property type="entry name" value="DUF5763"/>
    <property type="match status" value="1"/>
</dbReference>
<comment type="caution">
    <text evidence="2">The sequence shown here is derived from an EMBL/GenBank/DDBJ whole genome shotgun (WGS) entry which is preliminary data.</text>
</comment>
<evidence type="ECO:0000313" key="2">
    <source>
        <dbReference type="EMBL" id="KAK7606661.1"/>
    </source>
</evidence>